<comment type="similarity">
    <text evidence="3 8">Belongs to the class-I DAHP synthase family.</text>
</comment>
<protein>
    <recommendedName>
        <fullName evidence="8">Phospho-2-dehydro-3-deoxyheptonate aldolase</fullName>
        <ecNumber evidence="8">2.5.1.54</ecNumber>
    </recommendedName>
</protein>
<dbReference type="PIRSF" id="PIRSF001361">
    <property type="entry name" value="DAHP_synthase"/>
    <property type="match status" value="1"/>
</dbReference>
<dbReference type="RefSeq" id="WP_110129868.1">
    <property type="nucleotide sequence ID" value="NZ_QHJQ01000002.1"/>
</dbReference>
<dbReference type="FunFam" id="3.20.20.70:FF:000005">
    <property type="entry name" value="Phospho-2-dehydro-3-deoxyheptonate aldolase"/>
    <property type="match status" value="1"/>
</dbReference>
<keyword evidence="4 8" id="KW-0028">Amino-acid biosynthesis</keyword>
<dbReference type="Pfam" id="PF00793">
    <property type="entry name" value="DAHP_synth_1"/>
    <property type="match status" value="1"/>
</dbReference>
<dbReference type="InterPro" id="IPR013785">
    <property type="entry name" value="Aldolase_TIM"/>
</dbReference>
<dbReference type="OrthoDB" id="9807331at2"/>
<dbReference type="InterPro" id="IPR006218">
    <property type="entry name" value="DAHP1/KDSA"/>
</dbReference>
<evidence type="ECO:0000256" key="1">
    <source>
        <dbReference type="ARBA" id="ARBA00003726"/>
    </source>
</evidence>
<evidence type="ECO:0000256" key="6">
    <source>
        <dbReference type="ARBA" id="ARBA00023141"/>
    </source>
</evidence>
<dbReference type="PANTHER" id="PTHR21225">
    <property type="entry name" value="PHOSPHO-2-DEHYDRO-3-DEOXYHEPTONATE ALDOLASE DAHP SYNTHETASE"/>
    <property type="match status" value="1"/>
</dbReference>
<dbReference type="GO" id="GO:0005737">
    <property type="term" value="C:cytoplasm"/>
    <property type="evidence" value="ECO:0007669"/>
    <property type="project" value="TreeGrafter"/>
</dbReference>
<comment type="caution">
    <text evidence="10">The sequence shown here is derived from an EMBL/GenBank/DDBJ whole genome shotgun (WGS) entry which is preliminary data.</text>
</comment>
<reference evidence="10 11" key="1">
    <citation type="submission" date="2018-05" db="EMBL/GenBank/DDBJ databases">
        <title>Coraliomargarita sinensis sp. nov., isolated from a marine solar saltern.</title>
        <authorList>
            <person name="Zhou L.Y."/>
        </authorList>
    </citation>
    <scope>NUCLEOTIDE SEQUENCE [LARGE SCALE GENOMIC DNA]</scope>
    <source>
        <strain evidence="10 11">WN38</strain>
    </source>
</reference>
<dbReference type="Proteomes" id="UP000247099">
    <property type="component" value="Unassembled WGS sequence"/>
</dbReference>
<dbReference type="GO" id="GO:0008652">
    <property type="term" value="P:amino acid biosynthetic process"/>
    <property type="evidence" value="ECO:0007669"/>
    <property type="project" value="UniProtKB-KW"/>
</dbReference>
<evidence type="ECO:0000313" key="10">
    <source>
        <dbReference type="EMBL" id="PXA04864.1"/>
    </source>
</evidence>
<dbReference type="GO" id="GO:0003849">
    <property type="term" value="F:3-deoxy-7-phosphoheptulonate synthase activity"/>
    <property type="evidence" value="ECO:0007669"/>
    <property type="project" value="UniProtKB-EC"/>
</dbReference>
<evidence type="ECO:0000256" key="4">
    <source>
        <dbReference type="ARBA" id="ARBA00022605"/>
    </source>
</evidence>
<dbReference type="UniPathway" id="UPA00053">
    <property type="reaction ID" value="UER00084"/>
</dbReference>
<dbReference type="FunCoup" id="A0A317ZGT9">
    <property type="interactions" value="103"/>
</dbReference>
<dbReference type="NCBIfam" id="NF009395">
    <property type="entry name" value="PRK12755.1"/>
    <property type="match status" value="1"/>
</dbReference>
<dbReference type="InParanoid" id="A0A317ZGT9"/>
<proteinExistence type="inferred from homology"/>
<dbReference type="GO" id="GO:0009423">
    <property type="term" value="P:chorismate biosynthetic process"/>
    <property type="evidence" value="ECO:0007669"/>
    <property type="project" value="UniProtKB-UniPathway"/>
</dbReference>
<comment type="pathway">
    <text evidence="2 8">Metabolic intermediate biosynthesis; chorismate biosynthesis; chorismate from D-erythrose 4-phosphate and phosphoenolpyruvate: step 1/7.</text>
</comment>
<evidence type="ECO:0000256" key="8">
    <source>
        <dbReference type="PIRNR" id="PIRNR001361"/>
    </source>
</evidence>
<dbReference type="AlphaFoldDB" id="A0A317ZGT9"/>
<dbReference type="InterPro" id="IPR006219">
    <property type="entry name" value="DAHP_synth_1"/>
</dbReference>
<keyword evidence="11" id="KW-1185">Reference proteome</keyword>
<evidence type="ECO:0000256" key="5">
    <source>
        <dbReference type="ARBA" id="ARBA00022679"/>
    </source>
</evidence>
<evidence type="ECO:0000256" key="7">
    <source>
        <dbReference type="ARBA" id="ARBA00047508"/>
    </source>
</evidence>
<dbReference type="SUPFAM" id="SSF51569">
    <property type="entry name" value="Aldolase"/>
    <property type="match status" value="1"/>
</dbReference>
<evidence type="ECO:0000256" key="3">
    <source>
        <dbReference type="ARBA" id="ARBA00007985"/>
    </source>
</evidence>
<evidence type="ECO:0000313" key="11">
    <source>
        <dbReference type="Proteomes" id="UP000247099"/>
    </source>
</evidence>
<evidence type="ECO:0000259" key="9">
    <source>
        <dbReference type="Pfam" id="PF00793"/>
    </source>
</evidence>
<dbReference type="NCBIfam" id="TIGR00034">
    <property type="entry name" value="aroFGH"/>
    <property type="match status" value="1"/>
</dbReference>
<dbReference type="GO" id="GO:0009073">
    <property type="term" value="P:aromatic amino acid family biosynthetic process"/>
    <property type="evidence" value="ECO:0007669"/>
    <property type="project" value="UniProtKB-KW"/>
</dbReference>
<gene>
    <name evidence="10" type="ORF">DDZ13_02560</name>
</gene>
<evidence type="ECO:0000256" key="2">
    <source>
        <dbReference type="ARBA" id="ARBA00004688"/>
    </source>
</evidence>
<comment type="function">
    <text evidence="1 8">Stereospecific condensation of phosphoenolpyruvate (PEP) and D-erythrose-4-phosphate (E4P) giving rise to 3-deoxy-D-arabino-heptulosonate-7-phosphate (DAHP).</text>
</comment>
<dbReference type="Gene3D" id="3.20.20.70">
    <property type="entry name" value="Aldolase class I"/>
    <property type="match status" value="1"/>
</dbReference>
<dbReference type="EC" id="2.5.1.54" evidence="8"/>
<name>A0A317ZGT9_9BACT</name>
<organism evidence="10 11">
    <name type="scientific">Coraliomargarita sinensis</name>
    <dbReference type="NCBI Taxonomy" id="2174842"/>
    <lineage>
        <taxon>Bacteria</taxon>
        <taxon>Pseudomonadati</taxon>
        <taxon>Verrucomicrobiota</taxon>
        <taxon>Opitutia</taxon>
        <taxon>Puniceicoccales</taxon>
        <taxon>Coraliomargaritaceae</taxon>
        <taxon>Coraliomargarita</taxon>
    </lineage>
</organism>
<dbReference type="EMBL" id="QHJQ01000002">
    <property type="protein sequence ID" value="PXA04864.1"/>
    <property type="molecule type" value="Genomic_DNA"/>
</dbReference>
<feature type="domain" description="DAHP synthetase I/KDSA" evidence="9">
    <location>
        <begin position="40"/>
        <end position="337"/>
    </location>
</feature>
<accession>A0A317ZGT9</accession>
<sequence>MKNVTDINITSKTLLPSPLELCGEITKSEAAEQFVADSREAINRIIFGDDRRLLVVVGPCSIHDLEAGREYARKLAELSKKVSDRILPVMRVYFEKPRTTVGWKGLIMDPKLDGTSDIPEGLRIARRFLREVIEMGVPTATELLDPITPQYIADLVCWSAIGARTTESQTHRQMASGLSMPLGFKNGTDGGLDVAINAIKAASQPQTFLGVDNEGRANALTTSGNPSCHIVLRGGSKGPNYGADDVAQAREQLEAAGLTPAIMTDCNHANSGKDPSKQPAIFEEIVRQSLTDPSVIGAMVESNLNHGSQTFPQPVEDLEYGVSITDACIDWATTEAMLLKAHADLAPLFS</sequence>
<dbReference type="PANTHER" id="PTHR21225:SF10">
    <property type="entry name" value="PHOSPHO-2-DEHYDRO-3-DEOXYHEPTONATE ALDOLASE, TYR-SENSITIVE"/>
    <property type="match status" value="1"/>
</dbReference>
<keyword evidence="5 8" id="KW-0808">Transferase</keyword>
<keyword evidence="6 8" id="KW-0057">Aromatic amino acid biosynthesis</keyword>
<dbReference type="GO" id="GO:0042802">
    <property type="term" value="F:identical protein binding"/>
    <property type="evidence" value="ECO:0007669"/>
    <property type="project" value="UniProtKB-ARBA"/>
</dbReference>
<comment type="catalytic activity">
    <reaction evidence="7 8">
        <text>D-erythrose 4-phosphate + phosphoenolpyruvate + H2O = 7-phospho-2-dehydro-3-deoxy-D-arabino-heptonate + phosphate</text>
        <dbReference type="Rhea" id="RHEA:14717"/>
        <dbReference type="ChEBI" id="CHEBI:15377"/>
        <dbReference type="ChEBI" id="CHEBI:16897"/>
        <dbReference type="ChEBI" id="CHEBI:43474"/>
        <dbReference type="ChEBI" id="CHEBI:58394"/>
        <dbReference type="ChEBI" id="CHEBI:58702"/>
        <dbReference type="EC" id="2.5.1.54"/>
    </reaction>
</comment>